<dbReference type="STRING" id="7897.ENSLACP00000013284"/>
<name>H3AUG3_LATCH</name>
<reference evidence="6" key="3">
    <citation type="submission" date="2025-09" db="UniProtKB">
        <authorList>
            <consortium name="Ensembl"/>
        </authorList>
    </citation>
    <scope>IDENTIFICATION</scope>
</reference>
<dbReference type="eggNOG" id="ENOG502RYYP">
    <property type="taxonomic scope" value="Eukaryota"/>
</dbReference>
<comment type="similarity">
    <text evidence="1">Belongs to the folate receptor family.</text>
</comment>
<dbReference type="EMBL" id="AFYH01081533">
    <property type="status" value="NOT_ANNOTATED_CDS"/>
    <property type="molecule type" value="Genomic_DNA"/>
</dbReference>
<dbReference type="Bgee" id="ENSLACG00000011696">
    <property type="expression patterns" value="Expressed in pelvic fin and 2 other cell types or tissues"/>
</dbReference>
<dbReference type="GeneTree" id="ENSGT00950000183144"/>
<dbReference type="GO" id="GO:0032217">
    <property type="term" value="F:riboflavin transmembrane transporter activity"/>
    <property type="evidence" value="ECO:0007669"/>
    <property type="project" value="TreeGrafter"/>
</dbReference>
<dbReference type="GO" id="GO:0038023">
    <property type="term" value="F:signaling receptor activity"/>
    <property type="evidence" value="ECO:0007669"/>
    <property type="project" value="TreeGrafter"/>
</dbReference>
<keyword evidence="7" id="KW-1185">Reference proteome</keyword>
<protein>
    <recommendedName>
        <fullName evidence="5">Folate receptor-like domain-containing protein</fullName>
    </recommendedName>
</protein>
<organism evidence="6 7">
    <name type="scientific">Latimeria chalumnae</name>
    <name type="common">Coelacanth</name>
    <dbReference type="NCBI Taxonomy" id="7897"/>
    <lineage>
        <taxon>Eukaryota</taxon>
        <taxon>Metazoa</taxon>
        <taxon>Chordata</taxon>
        <taxon>Craniata</taxon>
        <taxon>Vertebrata</taxon>
        <taxon>Euteleostomi</taxon>
        <taxon>Coelacanthiformes</taxon>
        <taxon>Coelacanthidae</taxon>
        <taxon>Latimeria</taxon>
    </lineage>
</organism>
<dbReference type="GO" id="GO:1902444">
    <property type="term" value="F:riboflavin binding"/>
    <property type="evidence" value="ECO:0007669"/>
    <property type="project" value="TreeGrafter"/>
</dbReference>
<dbReference type="GO" id="GO:0009897">
    <property type="term" value="C:external side of plasma membrane"/>
    <property type="evidence" value="ECO:0007669"/>
    <property type="project" value="TreeGrafter"/>
</dbReference>
<evidence type="ECO:0000313" key="6">
    <source>
        <dbReference type="Ensembl" id="ENSLACP00000013284.1"/>
    </source>
</evidence>
<dbReference type="InterPro" id="IPR018143">
    <property type="entry name" value="Folate_rcpt-like"/>
</dbReference>
<dbReference type="EMBL" id="AFYH01081536">
    <property type="status" value="NOT_ANNOTATED_CDS"/>
    <property type="molecule type" value="Genomic_DNA"/>
</dbReference>
<dbReference type="Pfam" id="PF03024">
    <property type="entry name" value="Folate_rec"/>
    <property type="match status" value="1"/>
</dbReference>
<feature type="domain" description="Folate receptor-like" evidence="5">
    <location>
        <begin position="22"/>
        <end position="187"/>
    </location>
</feature>
<dbReference type="EMBL" id="AFYH01081535">
    <property type="status" value="NOT_ANNOTATED_CDS"/>
    <property type="molecule type" value="Genomic_DNA"/>
</dbReference>
<accession>H3AUG3</accession>
<dbReference type="HOGENOM" id="CLU_070826_2_0_1"/>
<evidence type="ECO:0000256" key="4">
    <source>
        <dbReference type="SAM" id="SignalP"/>
    </source>
</evidence>
<dbReference type="OMA" id="CCYADFT"/>
<dbReference type="InterPro" id="IPR004269">
    <property type="entry name" value="Folate_rcpt"/>
</dbReference>
<dbReference type="EMBL" id="AFYH01081534">
    <property type="status" value="NOT_ANNOTATED_CDS"/>
    <property type="molecule type" value="Genomic_DNA"/>
</dbReference>
<keyword evidence="3" id="KW-1015">Disulfide bond</keyword>
<evidence type="ECO:0000256" key="3">
    <source>
        <dbReference type="ARBA" id="ARBA00023157"/>
    </source>
</evidence>
<reference evidence="6" key="2">
    <citation type="submission" date="2025-08" db="UniProtKB">
        <authorList>
            <consortium name="Ensembl"/>
        </authorList>
    </citation>
    <scope>IDENTIFICATION</scope>
</reference>
<evidence type="ECO:0000256" key="1">
    <source>
        <dbReference type="ARBA" id="ARBA00007932"/>
    </source>
</evidence>
<proteinExistence type="inferred from homology"/>
<dbReference type="PANTHER" id="PTHR10517">
    <property type="entry name" value="FOLATE RECEPTOR"/>
    <property type="match status" value="1"/>
</dbReference>
<dbReference type="AlphaFoldDB" id="H3AUG3"/>
<reference evidence="7" key="1">
    <citation type="submission" date="2011-08" db="EMBL/GenBank/DDBJ databases">
        <title>The draft genome of Latimeria chalumnae.</title>
        <authorList>
            <person name="Di Palma F."/>
            <person name="Alfoldi J."/>
            <person name="Johnson J."/>
            <person name="Berlin A."/>
            <person name="Gnerre S."/>
            <person name="Jaffe D."/>
            <person name="MacCallum I."/>
            <person name="Young S."/>
            <person name="Walker B.J."/>
            <person name="Lander E."/>
            <person name="Lindblad-Toh K."/>
        </authorList>
    </citation>
    <scope>NUCLEOTIDE SEQUENCE [LARGE SCALE GENOMIC DNA]</scope>
    <source>
        <strain evidence="7">Wild caught</strain>
    </source>
</reference>
<keyword evidence="2 4" id="KW-0732">Signal</keyword>
<gene>
    <name evidence="6" type="primary">LOC102354947</name>
</gene>
<dbReference type="Proteomes" id="UP000008672">
    <property type="component" value="Unassembled WGS sequence"/>
</dbReference>
<dbReference type="PANTHER" id="PTHR10517:SF19">
    <property type="entry name" value="RETBINDIN"/>
    <property type="match status" value="1"/>
</dbReference>
<feature type="chain" id="PRO_5003580610" description="Folate receptor-like domain-containing protein" evidence="4">
    <location>
        <begin position="19"/>
        <end position="221"/>
    </location>
</feature>
<evidence type="ECO:0000259" key="5">
    <source>
        <dbReference type="Pfam" id="PF03024"/>
    </source>
</evidence>
<dbReference type="InParanoid" id="H3AUG3"/>
<evidence type="ECO:0000313" key="7">
    <source>
        <dbReference type="Proteomes" id="UP000008672"/>
    </source>
</evidence>
<feature type="signal peptide" evidence="4">
    <location>
        <begin position="1"/>
        <end position="18"/>
    </location>
</feature>
<evidence type="ECO:0000256" key="2">
    <source>
        <dbReference type="ARBA" id="ARBA00022729"/>
    </source>
</evidence>
<dbReference type="Ensembl" id="ENSLACT00000013380.1">
    <property type="protein sequence ID" value="ENSLACP00000013284.1"/>
    <property type="gene ID" value="ENSLACG00000011696.1"/>
</dbReference>
<sequence length="221" mass="25229">MLKFIAVVLFVLVPLAVGHHSCLEGKLHKHHPSPEPDTKECKLYANCKVYSYNPTRQLTSWVTIEVMDSGLVKSGPVGSTCQAYMKKVECFYQCSTLSEHWMNPKDKSSILNTPICKSFCDDWFAACQNDMTCTQNWLTDWSWTDAGNFCKRSCIPYHQMYENGSHMCETMWGDSFKVSKSTCRCIQMTKRDEAVLEYILGSGPNEEQSCQQKVKEMGLLK</sequence>